<name>A0A7J8R3W1_GOSDV</name>
<evidence type="ECO:0000256" key="1">
    <source>
        <dbReference type="SAM" id="MobiDB-lite"/>
    </source>
</evidence>
<reference evidence="2 3" key="1">
    <citation type="journal article" date="2019" name="Genome Biol. Evol.">
        <title>Insights into the evolution of the New World diploid cottons (Gossypium, subgenus Houzingenia) based on genome sequencing.</title>
        <authorList>
            <person name="Grover C.E."/>
            <person name="Arick M.A. 2nd"/>
            <person name="Thrash A."/>
            <person name="Conover J.L."/>
            <person name="Sanders W.S."/>
            <person name="Peterson D.G."/>
            <person name="Frelichowski J.E."/>
            <person name="Scheffler J.A."/>
            <person name="Scheffler B.E."/>
            <person name="Wendel J.F."/>
        </authorList>
    </citation>
    <scope>NUCLEOTIDE SEQUENCE [LARGE SCALE GENOMIC DNA]</scope>
    <source>
        <strain evidence="2">27</strain>
        <tissue evidence="2">Leaf</tissue>
    </source>
</reference>
<dbReference type="Proteomes" id="UP000593561">
    <property type="component" value="Unassembled WGS sequence"/>
</dbReference>
<proteinExistence type="predicted"/>
<comment type="caution">
    <text evidence="2">The sequence shown here is derived from an EMBL/GenBank/DDBJ whole genome shotgun (WGS) entry which is preliminary data.</text>
</comment>
<evidence type="ECO:0000313" key="2">
    <source>
        <dbReference type="EMBL" id="MBA0608273.1"/>
    </source>
</evidence>
<gene>
    <name evidence="2" type="ORF">Godav_020513</name>
</gene>
<keyword evidence="3" id="KW-1185">Reference proteome</keyword>
<protein>
    <submittedName>
        <fullName evidence="2">Uncharacterized protein</fullName>
    </submittedName>
</protein>
<accession>A0A7J8R3W1</accession>
<organism evidence="2 3">
    <name type="scientific">Gossypium davidsonii</name>
    <name type="common">Davidson's cotton</name>
    <name type="synonym">Gossypium klotzschianum subsp. davidsonii</name>
    <dbReference type="NCBI Taxonomy" id="34287"/>
    <lineage>
        <taxon>Eukaryota</taxon>
        <taxon>Viridiplantae</taxon>
        <taxon>Streptophyta</taxon>
        <taxon>Embryophyta</taxon>
        <taxon>Tracheophyta</taxon>
        <taxon>Spermatophyta</taxon>
        <taxon>Magnoliopsida</taxon>
        <taxon>eudicotyledons</taxon>
        <taxon>Gunneridae</taxon>
        <taxon>Pentapetalae</taxon>
        <taxon>rosids</taxon>
        <taxon>malvids</taxon>
        <taxon>Malvales</taxon>
        <taxon>Malvaceae</taxon>
        <taxon>Malvoideae</taxon>
        <taxon>Gossypium</taxon>
    </lineage>
</organism>
<evidence type="ECO:0000313" key="3">
    <source>
        <dbReference type="Proteomes" id="UP000593561"/>
    </source>
</evidence>
<dbReference type="AlphaFoldDB" id="A0A7J8R3W1"/>
<dbReference type="EMBL" id="JABFAC010000003">
    <property type="protein sequence ID" value="MBA0608273.1"/>
    <property type="molecule type" value="Genomic_DNA"/>
</dbReference>
<feature type="region of interest" description="Disordered" evidence="1">
    <location>
        <begin position="1"/>
        <end position="23"/>
    </location>
</feature>
<sequence>MLKRVLLAREKRDPSRSQYPNRS</sequence>